<evidence type="ECO:0000313" key="1">
    <source>
        <dbReference type="EMBL" id="PYD63548.1"/>
    </source>
</evidence>
<dbReference type="AlphaFoldDB" id="A0A318PWK2"/>
<dbReference type="RefSeq" id="WP_110913191.1">
    <property type="nucleotide sequence ID" value="NZ_NKUF01000010.1"/>
</dbReference>
<reference evidence="1 2" key="1">
    <citation type="submission" date="2017-07" db="EMBL/GenBank/DDBJ databases">
        <title>A draft genome sequence of Gluconacetobacter entanii LTH 4560.</title>
        <authorList>
            <person name="Skraban J."/>
            <person name="Cleenwerck I."/>
            <person name="Vandamme P."/>
            <person name="Trcek J."/>
        </authorList>
    </citation>
    <scope>NUCLEOTIDE SEQUENCE [LARGE SCALE GENOMIC DNA]</scope>
    <source>
        <strain evidence="1 2">LTH 4560</strain>
    </source>
</reference>
<name>A0A318PWK2_9PROT</name>
<sequence length="173" mass="19648">MTQTITKEVQRTLDTVVTPERQRRSEWVTKGGVPRVRTTVQALLNAGDIDQGAADAAERWYRDFVFGHYGYVEFAPDHENDTCTRHDSVSWQVVRAKAVGRIADVRDALGMCAHHRLRLMLVEEKSFSAMGPALYPRLSPSVSRGRVSAQCALILEQLADFYEKVRTRRKEIT</sequence>
<comment type="caution">
    <text evidence="1">The sequence shown here is derived from an EMBL/GenBank/DDBJ whole genome shotgun (WGS) entry which is preliminary data.</text>
</comment>
<gene>
    <name evidence="1" type="ORF">CFR72_06485</name>
</gene>
<dbReference type="OrthoDB" id="7280667at2"/>
<dbReference type="Proteomes" id="UP000248301">
    <property type="component" value="Unassembled WGS sequence"/>
</dbReference>
<evidence type="ECO:0000313" key="2">
    <source>
        <dbReference type="Proteomes" id="UP000248301"/>
    </source>
</evidence>
<protein>
    <submittedName>
        <fullName evidence="1">Uncharacterized protein</fullName>
    </submittedName>
</protein>
<dbReference type="EMBL" id="NKUF01000010">
    <property type="protein sequence ID" value="PYD63548.1"/>
    <property type="molecule type" value="Genomic_DNA"/>
</dbReference>
<accession>A0A318PWK2</accession>
<organism evidence="1 2">
    <name type="scientific">Gluconacetobacter entanii</name>
    <dbReference type="NCBI Taxonomy" id="108528"/>
    <lineage>
        <taxon>Bacteria</taxon>
        <taxon>Pseudomonadati</taxon>
        <taxon>Pseudomonadota</taxon>
        <taxon>Alphaproteobacteria</taxon>
        <taxon>Acetobacterales</taxon>
        <taxon>Acetobacteraceae</taxon>
        <taxon>Gluconacetobacter</taxon>
    </lineage>
</organism>
<proteinExistence type="predicted"/>